<keyword evidence="3" id="KW-1185">Reference proteome</keyword>
<comment type="caution">
    <text evidence="2">The sequence shown here is derived from an EMBL/GenBank/DDBJ whole genome shotgun (WGS) entry which is preliminary data.</text>
</comment>
<dbReference type="Proteomes" id="UP000635565">
    <property type="component" value="Unassembled WGS sequence"/>
</dbReference>
<name>A0ABQ3VMZ2_9CHLR</name>
<protein>
    <recommendedName>
        <fullName evidence="4">Transposase IS4-like domain-containing protein</fullName>
    </recommendedName>
</protein>
<dbReference type="InterPro" id="IPR012337">
    <property type="entry name" value="RNaseH-like_sf"/>
</dbReference>
<dbReference type="Gene3D" id="3.90.350.10">
    <property type="entry name" value="Transposase Inhibitor Protein From Tn5, Chain A, domain 1"/>
    <property type="match status" value="1"/>
</dbReference>
<accession>A0ABQ3VMZ2</accession>
<organism evidence="2 3">
    <name type="scientific">Dictyobacter formicarum</name>
    <dbReference type="NCBI Taxonomy" id="2778368"/>
    <lineage>
        <taxon>Bacteria</taxon>
        <taxon>Bacillati</taxon>
        <taxon>Chloroflexota</taxon>
        <taxon>Ktedonobacteria</taxon>
        <taxon>Ktedonobacterales</taxon>
        <taxon>Dictyobacteraceae</taxon>
        <taxon>Dictyobacter</taxon>
    </lineage>
</organism>
<sequence>MPKLEHGEAYHAHLVSSHFLQHNQGQLPWYVLTNEAIRNEEDMWQIVYRYARRWQIEMTWRYTKSELGFESPRSWSWEARLKLLMIATLAFAFLLSLLQPFFATVREHLLKQWCPRTGERYRQFDVPLYRLREALSFLWLYYPPSVQLFPFSG</sequence>
<keyword evidence="1" id="KW-0472">Membrane</keyword>
<evidence type="ECO:0000256" key="1">
    <source>
        <dbReference type="SAM" id="Phobius"/>
    </source>
</evidence>
<dbReference type="EMBL" id="BNJJ01000018">
    <property type="protein sequence ID" value="GHO87599.1"/>
    <property type="molecule type" value="Genomic_DNA"/>
</dbReference>
<dbReference type="RefSeq" id="WP_236023101.1">
    <property type="nucleotide sequence ID" value="NZ_BNJJ01000018.1"/>
</dbReference>
<keyword evidence="1" id="KW-1133">Transmembrane helix</keyword>
<feature type="transmembrane region" description="Helical" evidence="1">
    <location>
        <begin position="83"/>
        <end position="102"/>
    </location>
</feature>
<gene>
    <name evidence="2" type="ORF">KSZ_56050</name>
</gene>
<keyword evidence="1" id="KW-0812">Transmembrane</keyword>
<evidence type="ECO:0008006" key="4">
    <source>
        <dbReference type="Google" id="ProtNLM"/>
    </source>
</evidence>
<proteinExistence type="predicted"/>
<dbReference type="SUPFAM" id="SSF53098">
    <property type="entry name" value="Ribonuclease H-like"/>
    <property type="match status" value="1"/>
</dbReference>
<evidence type="ECO:0000313" key="2">
    <source>
        <dbReference type="EMBL" id="GHO87599.1"/>
    </source>
</evidence>
<evidence type="ECO:0000313" key="3">
    <source>
        <dbReference type="Proteomes" id="UP000635565"/>
    </source>
</evidence>
<reference evidence="2 3" key="1">
    <citation type="journal article" date="2021" name="Int. J. Syst. Evol. Microbiol.">
        <title>Reticulibacter mediterranei gen. nov., sp. nov., within the new family Reticulibacteraceae fam. nov., and Ktedonospora formicarum gen. nov., sp. nov., Ktedonobacter robiniae sp. nov., Dictyobacter formicarum sp. nov. and Dictyobacter arantiisoli sp. nov., belonging to the class Ktedonobacteria.</title>
        <authorList>
            <person name="Yabe S."/>
            <person name="Zheng Y."/>
            <person name="Wang C.M."/>
            <person name="Sakai Y."/>
            <person name="Abe K."/>
            <person name="Yokota A."/>
            <person name="Donadio S."/>
            <person name="Cavaletti L."/>
            <person name="Monciardini P."/>
        </authorList>
    </citation>
    <scope>NUCLEOTIDE SEQUENCE [LARGE SCALE GENOMIC DNA]</scope>
    <source>
        <strain evidence="2 3">SOSP1-9</strain>
    </source>
</reference>